<comment type="cofactor">
    <cofactor evidence="2">
        <name>FAD</name>
        <dbReference type="ChEBI" id="CHEBI:57692"/>
    </cofactor>
</comment>
<dbReference type="InterPro" id="IPR036134">
    <property type="entry name" value="Crypto/Photolyase_FAD-like_sf"/>
</dbReference>
<comment type="cofactor">
    <cofactor evidence="1">
        <name>(6R)-5,10-methylene-5,6,7,8-tetrahydrofolate</name>
        <dbReference type="ChEBI" id="CHEBI:15636"/>
    </cofactor>
</comment>
<protein>
    <submittedName>
        <fullName evidence="8">Cryptochrome/photolyase family protein</fullName>
        <ecNumber evidence="8">4.1.99.3</ecNumber>
    </submittedName>
</protein>
<proteinExistence type="inferred from homology"/>
<evidence type="ECO:0000313" key="8">
    <source>
        <dbReference type="EMBL" id="MFD1064371.1"/>
    </source>
</evidence>
<keyword evidence="5 6" id="KW-0157">Chromophore</keyword>
<dbReference type="InterPro" id="IPR005101">
    <property type="entry name" value="Cryptochr/Photolyase_FAD-bd"/>
</dbReference>
<dbReference type="EC" id="4.1.99.3" evidence="8"/>
<dbReference type="Gene3D" id="1.10.579.10">
    <property type="entry name" value="DNA Cyclobutane Dipyrimidine Photolyase, subunit A, domain 3"/>
    <property type="match status" value="1"/>
</dbReference>
<dbReference type="Pfam" id="PF00875">
    <property type="entry name" value="DNA_photolyase"/>
    <property type="match status" value="1"/>
</dbReference>
<dbReference type="GO" id="GO:0003904">
    <property type="term" value="F:deoxyribodipyrimidine photo-lyase activity"/>
    <property type="evidence" value="ECO:0007669"/>
    <property type="project" value="UniProtKB-EC"/>
</dbReference>
<keyword evidence="4 6" id="KW-0274">FAD</keyword>
<dbReference type="RefSeq" id="WP_386132840.1">
    <property type="nucleotide sequence ID" value="NZ_JBHTJL010000020.1"/>
</dbReference>
<evidence type="ECO:0000256" key="4">
    <source>
        <dbReference type="ARBA" id="ARBA00022827"/>
    </source>
</evidence>
<gene>
    <name evidence="8" type="ORF">ACFQ1Q_14045</name>
</gene>
<keyword evidence="9" id="KW-1185">Reference proteome</keyword>
<dbReference type="Gene3D" id="1.25.40.80">
    <property type="match status" value="1"/>
</dbReference>
<evidence type="ECO:0000259" key="7">
    <source>
        <dbReference type="PROSITE" id="PS51645"/>
    </source>
</evidence>
<dbReference type="Proteomes" id="UP001597013">
    <property type="component" value="Unassembled WGS sequence"/>
</dbReference>
<dbReference type="EMBL" id="JBHTJL010000020">
    <property type="protein sequence ID" value="MFD1064371.1"/>
    <property type="molecule type" value="Genomic_DNA"/>
</dbReference>
<reference evidence="9" key="1">
    <citation type="journal article" date="2019" name="Int. J. Syst. Evol. Microbiol.">
        <title>The Global Catalogue of Microorganisms (GCM) 10K type strain sequencing project: providing services to taxonomists for standard genome sequencing and annotation.</title>
        <authorList>
            <consortium name="The Broad Institute Genomics Platform"/>
            <consortium name="The Broad Institute Genome Sequencing Center for Infectious Disease"/>
            <person name="Wu L."/>
            <person name="Ma J."/>
        </authorList>
    </citation>
    <scope>NUCLEOTIDE SEQUENCE [LARGE SCALE GENOMIC DNA]</scope>
    <source>
        <strain evidence="9">CCUG 62215</strain>
    </source>
</reference>
<evidence type="ECO:0000256" key="6">
    <source>
        <dbReference type="RuleBase" id="RU004182"/>
    </source>
</evidence>
<dbReference type="Gene3D" id="3.40.50.620">
    <property type="entry name" value="HUPs"/>
    <property type="match status" value="1"/>
</dbReference>
<dbReference type="PANTHER" id="PTHR11455:SF9">
    <property type="entry name" value="CRYPTOCHROME CIRCADIAN CLOCK 5 ISOFORM X1"/>
    <property type="match status" value="1"/>
</dbReference>
<comment type="similarity">
    <text evidence="6">Belongs to the DNA photolyase family.</text>
</comment>
<dbReference type="PROSITE" id="PS51645">
    <property type="entry name" value="PHR_CRY_ALPHA_BETA"/>
    <property type="match status" value="1"/>
</dbReference>
<sequence length="434" mass="51869">MKQPINIFWFRRDLRLDDNIGFCEALKDDNPVLPIFIFDKEILDKLPEDDARVTFIYNTLQKMRKTLQDEHNSSIAMYYGNPESIYKDLINDYKIDKVFTNRDYEPYAKERDEAVKTLLEENNIEFKTFKDQVIFEKDEVVKKDGDPYVVYTPYSKVWLDQFDEDKLKIHYTNSYLDNLVENSRLPNLSLSDMGFKTSSQEIKDYELTPTLIQEYEETRNFPAKDNTSRLGPHLRFGTVSVRKMVKKAIAESNNTFLKELIWREFFMQILWHYPETKDNAFKSKYDRIEWRNNEDEFKKWCEGKTGYPLVDAGMRQLNKTGFMHNRVRMLVGSFLCKHLLIDWRWGESYFAEKLHDYEMSSNVGNWQWVAGSGVDAAPYFRIFNPTTQIDKFDKNKKYIKQWVEEYDTDKYPEKMVDHKEARERCLEVYKAAVS</sequence>
<dbReference type="Pfam" id="PF03441">
    <property type="entry name" value="FAD_binding_7"/>
    <property type="match status" value="1"/>
</dbReference>
<dbReference type="SUPFAM" id="SSF48173">
    <property type="entry name" value="Cryptochrome/photolyase FAD-binding domain"/>
    <property type="match status" value="1"/>
</dbReference>
<dbReference type="InterPro" id="IPR002081">
    <property type="entry name" value="Cryptochrome/DNA_photolyase_1"/>
</dbReference>
<dbReference type="InterPro" id="IPR014729">
    <property type="entry name" value="Rossmann-like_a/b/a_fold"/>
</dbReference>
<comment type="caution">
    <text evidence="8">The sequence shown here is derived from an EMBL/GenBank/DDBJ whole genome shotgun (WGS) entry which is preliminary data.</text>
</comment>
<feature type="domain" description="Photolyase/cryptochrome alpha/beta" evidence="7">
    <location>
        <begin position="4"/>
        <end position="134"/>
    </location>
</feature>
<accession>A0ABW3NCJ0</accession>
<dbReference type="InterPro" id="IPR018394">
    <property type="entry name" value="DNA_photolyase_1_CS_C"/>
</dbReference>
<keyword evidence="8" id="KW-0456">Lyase</keyword>
<dbReference type="PROSITE" id="PS00394">
    <property type="entry name" value="DNA_PHOTOLYASES_1_1"/>
    <property type="match status" value="1"/>
</dbReference>
<name>A0ABW3NCJ0_9FLAO</name>
<evidence type="ECO:0000256" key="5">
    <source>
        <dbReference type="ARBA" id="ARBA00022991"/>
    </source>
</evidence>
<evidence type="ECO:0000313" key="9">
    <source>
        <dbReference type="Proteomes" id="UP001597013"/>
    </source>
</evidence>
<dbReference type="InterPro" id="IPR036155">
    <property type="entry name" value="Crypto/Photolyase_N_sf"/>
</dbReference>
<dbReference type="InterPro" id="IPR006050">
    <property type="entry name" value="DNA_photolyase_N"/>
</dbReference>
<dbReference type="PANTHER" id="PTHR11455">
    <property type="entry name" value="CRYPTOCHROME"/>
    <property type="match status" value="1"/>
</dbReference>
<evidence type="ECO:0000256" key="2">
    <source>
        <dbReference type="ARBA" id="ARBA00001974"/>
    </source>
</evidence>
<dbReference type="PRINTS" id="PR00147">
    <property type="entry name" value="DNAPHOTLYASE"/>
</dbReference>
<evidence type="ECO:0000256" key="1">
    <source>
        <dbReference type="ARBA" id="ARBA00001932"/>
    </source>
</evidence>
<dbReference type="SUPFAM" id="SSF52425">
    <property type="entry name" value="Cryptochrome/photolyase, N-terminal domain"/>
    <property type="match status" value="1"/>
</dbReference>
<organism evidence="8 9">
    <name type="scientific">Winogradskyella litorisediminis</name>
    <dbReference type="NCBI Taxonomy" id="1156618"/>
    <lineage>
        <taxon>Bacteria</taxon>
        <taxon>Pseudomonadati</taxon>
        <taxon>Bacteroidota</taxon>
        <taxon>Flavobacteriia</taxon>
        <taxon>Flavobacteriales</taxon>
        <taxon>Flavobacteriaceae</taxon>
        <taxon>Winogradskyella</taxon>
    </lineage>
</organism>
<evidence type="ECO:0000256" key="3">
    <source>
        <dbReference type="ARBA" id="ARBA00022630"/>
    </source>
</evidence>
<keyword evidence="3 6" id="KW-0285">Flavoprotein</keyword>